<organism evidence="1 2">
    <name type="scientific">Pectobacterium phage PP2</name>
    <dbReference type="NCBI Taxonomy" id="1897743"/>
    <lineage>
        <taxon>Viruses</taxon>
        <taxon>Duplodnaviria</taxon>
        <taxon>Heunggongvirae</taxon>
        <taxon>Uroviricota</taxon>
        <taxon>Caudoviricetes</taxon>
        <taxon>Autographivirales</taxon>
        <taxon>Autonotataviridae</taxon>
        <taxon>Melnykvirinae</taxon>
        <taxon>Wanjuvirus</taxon>
        <taxon>Wanjuvirus PP2</taxon>
    </lineage>
</organism>
<reference evidence="1 2" key="1">
    <citation type="journal article" date="2017" name="Arch. Virol.">
        <title>Genomic characterization of bacteriophage vB_PcaP_PP2 infecting Pectobacterium carotovorum subsp. carotovorum, a new member of a proposed genus in the subfamily Autographivirinae.</title>
        <authorList>
            <person name="Lim J.A."/>
            <person name="Heu S."/>
            <person name="Park J."/>
            <person name="Roh E."/>
        </authorList>
    </citation>
    <scope>NUCLEOTIDE SEQUENCE [LARGE SCALE GENOMIC DNA]</scope>
</reference>
<protein>
    <submittedName>
        <fullName evidence="1">Uncharacterized protein</fullName>
    </submittedName>
</protein>
<dbReference type="EMBL" id="KX756572">
    <property type="protein sequence ID" value="AOT25377.1"/>
    <property type="molecule type" value="Genomic_DNA"/>
</dbReference>
<keyword evidence="2" id="KW-1185">Reference proteome</keyword>
<accession>A0A1W5P4Z8</accession>
<evidence type="ECO:0000313" key="1">
    <source>
        <dbReference type="EMBL" id="AOT25377.1"/>
    </source>
</evidence>
<sequence>MRIIQLLTRLLVASYVREAKRQRALASKELANAKVYSDNILAMQAEIVQLEADIETEVGRSAGARVTAVGYNKSADRILDKAGEVERFLKGGL</sequence>
<name>A0A1W5P4Z8_9CAUD</name>
<dbReference type="Proteomes" id="UP000223770">
    <property type="component" value="Segment"/>
</dbReference>
<evidence type="ECO:0000313" key="2">
    <source>
        <dbReference type="Proteomes" id="UP000223770"/>
    </source>
</evidence>
<gene>
    <name evidence="1" type="ORF">PP2_011</name>
</gene>
<proteinExistence type="predicted"/>